<evidence type="ECO:0000256" key="6">
    <source>
        <dbReference type="SAM" id="MobiDB-lite"/>
    </source>
</evidence>
<evidence type="ECO:0000313" key="9">
    <source>
        <dbReference type="Proteomes" id="UP000784294"/>
    </source>
</evidence>
<dbReference type="PANTHER" id="PTHR12414">
    <property type="entry name" value="GLIAL CELLS MISSING RELATED/GLIDE"/>
    <property type="match status" value="1"/>
</dbReference>
<feature type="domain" description="GCM" evidence="7">
    <location>
        <begin position="1"/>
        <end position="60"/>
    </location>
</feature>
<dbReference type="InterPro" id="IPR039791">
    <property type="entry name" value="GCM"/>
</dbReference>
<evidence type="ECO:0000256" key="4">
    <source>
        <dbReference type="ARBA" id="ARBA00023163"/>
    </source>
</evidence>
<dbReference type="Gene3D" id="2.20.25.670">
    <property type="entry name" value="GCM domain, large subdomain"/>
    <property type="match status" value="1"/>
</dbReference>
<dbReference type="Pfam" id="PF03615">
    <property type="entry name" value="GCM"/>
    <property type="match status" value="1"/>
</dbReference>
<feature type="region of interest" description="Disordered" evidence="6">
    <location>
        <begin position="195"/>
        <end position="267"/>
    </location>
</feature>
<feature type="compositionally biased region" description="Low complexity" evidence="6">
    <location>
        <begin position="161"/>
        <end position="176"/>
    </location>
</feature>
<dbReference type="Proteomes" id="UP000784294">
    <property type="component" value="Unassembled WGS sequence"/>
</dbReference>
<keyword evidence="9" id="KW-1185">Reference proteome</keyword>
<evidence type="ECO:0000256" key="2">
    <source>
        <dbReference type="ARBA" id="ARBA00023015"/>
    </source>
</evidence>
<keyword evidence="5" id="KW-0539">Nucleus</keyword>
<dbReference type="GO" id="GO:0000978">
    <property type="term" value="F:RNA polymerase II cis-regulatory region sequence-specific DNA binding"/>
    <property type="evidence" value="ECO:0007669"/>
    <property type="project" value="TreeGrafter"/>
</dbReference>
<evidence type="ECO:0000256" key="5">
    <source>
        <dbReference type="ARBA" id="ARBA00023242"/>
    </source>
</evidence>
<keyword evidence="3" id="KW-0238">DNA-binding</keyword>
<dbReference type="InterPro" id="IPR036115">
    <property type="entry name" value="GCM_dom_sf"/>
</dbReference>
<sequence>MSPESSLSRDLTCPRSGHGGYPVTHFWRFANGAVYFEAKGQHDHPRPALKSFGVHEAEVTDLDDPVAEAPPPLGLASETTNPAGLSVDTLDETTTASLSGRHAVPLDRLAGRPGHNRRGASVAFDVDVAVAVAVASATGATHGVNCSPSRASVCKTGGAGRSSRCASGRGAGRNGRWSSNLAVAASLQALRGTGGHSVAEATGPPLLGTATPGYEKDWPKRDSSLGPASEATSDRGEQLPVKPINSWSSGGTDLRISSPNTSTRNGSNPNIYLFSLPHTALLAGR</sequence>
<dbReference type="PROSITE" id="PS50807">
    <property type="entry name" value="GCM"/>
    <property type="match status" value="1"/>
</dbReference>
<dbReference type="PANTHER" id="PTHR12414:SF8">
    <property type="entry name" value="TRANSCRIPTION FACTOR GLIAL CELLS MISSING-RELATED"/>
    <property type="match status" value="1"/>
</dbReference>
<dbReference type="GO" id="GO:0001228">
    <property type="term" value="F:DNA-binding transcription activator activity, RNA polymerase II-specific"/>
    <property type="evidence" value="ECO:0007669"/>
    <property type="project" value="InterPro"/>
</dbReference>
<comment type="caution">
    <text evidence="8">The sequence shown here is derived from an EMBL/GenBank/DDBJ whole genome shotgun (WGS) entry which is preliminary data.</text>
</comment>
<feature type="compositionally biased region" description="Basic and acidic residues" evidence="6">
    <location>
        <begin position="214"/>
        <end position="223"/>
    </location>
</feature>
<feature type="region of interest" description="Disordered" evidence="6">
    <location>
        <begin position="64"/>
        <end position="84"/>
    </location>
</feature>
<keyword evidence="4" id="KW-0804">Transcription</keyword>
<accession>A0A3S5B7X4</accession>
<protein>
    <recommendedName>
        <fullName evidence="7">GCM domain-containing protein</fullName>
    </recommendedName>
</protein>
<dbReference type="GO" id="GO:0005634">
    <property type="term" value="C:nucleus"/>
    <property type="evidence" value="ECO:0007669"/>
    <property type="project" value="TreeGrafter"/>
</dbReference>
<evidence type="ECO:0000313" key="8">
    <source>
        <dbReference type="EMBL" id="VEL39072.1"/>
    </source>
</evidence>
<evidence type="ECO:0000256" key="3">
    <source>
        <dbReference type="ARBA" id="ARBA00023125"/>
    </source>
</evidence>
<keyword evidence="1" id="KW-0217">Developmental protein</keyword>
<dbReference type="InterPro" id="IPR003902">
    <property type="entry name" value="Tscrpt_reg_GCM"/>
</dbReference>
<proteinExistence type="predicted"/>
<evidence type="ECO:0000256" key="1">
    <source>
        <dbReference type="ARBA" id="ARBA00022473"/>
    </source>
</evidence>
<reference evidence="8" key="1">
    <citation type="submission" date="2018-11" db="EMBL/GenBank/DDBJ databases">
        <authorList>
            <consortium name="Pathogen Informatics"/>
        </authorList>
    </citation>
    <scope>NUCLEOTIDE SEQUENCE</scope>
</reference>
<name>A0A3S5B7X4_9PLAT</name>
<dbReference type="GO" id="GO:0042063">
    <property type="term" value="P:gliogenesis"/>
    <property type="evidence" value="ECO:0007669"/>
    <property type="project" value="TreeGrafter"/>
</dbReference>
<evidence type="ECO:0000259" key="7">
    <source>
        <dbReference type="PROSITE" id="PS50807"/>
    </source>
</evidence>
<feature type="region of interest" description="Disordered" evidence="6">
    <location>
        <begin position="155"/>
        <end position="176"/>
    </location>
</feature>
<organism evidence="8 9">
    <name type="scientific">Protopolystoma xenopodis</name>
    <dbReference type="NCBI Taxonomy" id="117903"/>
    <lineage>
        <taxon>Eukaryota</taxon>
        <taxon>Metazoa</taxon>
        <taxon>Spiralia</taxon>
        <taxon>Lophotrochozoa</taxon>
        <taxon>Platyhelminthes</taxon>
        <taxon>Monogenea</taxon>
        <taxon>Polyopisthocotylea</taxon>
        <taxon>Polystomatidea</taxon>
        <taxon>Polystomatidae</taxon>
        <taxon>Protopolystoma</taxon>
    </lineage>
</organism>
<dbReference type="AlphaFoldDB" id="A0A3S5B7X4"/>
<gene>
    <name evidence="8" type="ORF">PXEA_LOCUS32512</name>
</gene>
<keyword evidence="2" id="KW-0805">Transcription regulation</keyword>
<dbReference type="EMBL" id="CAAALY010259996">
    <property type="protein sequence ID" value="VEL39072.1"/>
    <property type="molecule type" value="Genomic_DNA"/>
</dbReference>
<dbReference type="InterPro" id="IPR043020">
    <property type="entry name" value="GCM_large"/>
</dbReference>
<dbReference type="OrthoDB" id="6241117at2759"/>
<feature type="compositionally biased region" description="Polar residues" evidence="6">
    <location>
        <begin position="245"/>
        <end position="267"/>
    </location>
</feature>
<dbReference type="SUPFAM" id="SSF90073">
    <property type="entry name" value="GCM domain"/>
    <property type="match status" value="1"/>
</dbReference>